<dbReference type="EMBL" id="PKMF04000274">
    <property type="protein sequence ID" value="KAK7839851.1"/>
    <property type="molecule type" value="Genomic_DNA"/>
</dbReference>
<gene>
    <name evidence="8" type="primary">CYCB1-2_1</name>
    <name evidence="8" type="ORF">CFP56_017427</name>
</gene>
<dbReference type="InterPro" id="IPR048258">
    <property type="entry name" value="Cyclins_cyclin-box"/>
</dbReference>
<keyword evidence="2" id="KW-0132">Cell division</keyword>
<dbReference type="AlphaFoldDB" id="A0AAW0KMN3"/>
<dbReference type="SMART" id="SM00385">
    <property type="entry name" value="CYCLIN"/>
    <property type="match status" value="1"/>
</dbReference>
<evidence type="ECO:0000259" key="7">
    <source>
        <dbReference type="SMART" id="SM00385"/>
    </source>
</evidence>
<dbReference type="Pfam" id="PF00134">
    <property type="entry name" value="Cyclin_N"/>
    <property type="match status" value="1"/>
</dbReference>
<dbReference type="InterPro" id="IPR006671">
    <property type="entry name" value="Cyclin_N"/>
</dbReference>
<dbReference type="GO" id="GO:0051301">
    <property type="term" value="P:cell division"/>
    <property type="evidence" value="ECO:0007669"/>
    <property type="project" value="UniProtKB-KW"/>
</dbReference>
<dbReference type="InterPro" id="IPR039361">
    <property type="entry name" value="Cyclin"/>
</dbReference>
<keyword evidence="3 6" id="KW-0195">Cyclin</keyword>
<evidence type="ECO:0000313" key="9">
    <source>
        <dbReference type="Proteomes" id="UP000237347"/>
    </source>
</evidence>
<evidence type="ECO:0000313" key="8">
    <source>
        <dbReference type="EMBL" id="KAK7839851.1"/>
    </source>
</evidence>
<dbReference type="InterPro" id="IPR013763">
    <property type="entry name" value="Cyclin-like_dom"/>
</dbReference>
<reference evidence="8 9" key="1">
    <citation type="journal article" date="2018" name="Sci. Data">
        <title>The draft genome sequence of cork oak.</title>
        <authorList>
            <person name="Ramos A.M."/>
            <person name="Usie A."/>
            <person name="Barbosa P."/>
            <person name="Barros P.M."/>
            <person name="Capote T."/>
            <person name="Chaves I."/>
            <person name="Simoes F."/>
            <person name="Abreu I."/>
            <person name="Carrasquinho I."/>
            <person name="Faro C."/>
            <person name="Guimaraes J.B."/>
            <person name="Mendonca D."/>
            <person name="Nobrega F."/>
            <person name="Rodrigues L."/>
            <person name="Saibo N.J.M."/>
            <person name="Varela M.C."/>
            <person name="Egas C."/>
            <person name="Matos J."/>
            <person name="Miguel C.M."/>
            <person name="Oliveira M.M."/>
            <person name="Ricardo C.P."/>
            <person name="Goncalves S."/>
        </authorList>
    </citation>
    <scope>NUCLEOTIDE SEQUENCE [LARGE SCALE GENOMIC DNA]</scope>
    <source>
        <strain evidence="9">cv. HL8</strain>
    </source>
</reference>
<protein>
    <recommendedName>
        <fullName evidence="5">B-like cyclin</fullName>
    </recommendedName>
</protein>
<feature type="domain" description="Cyclin-like" evidence="7">
    <location>
        <begin position="68"/>
        <end position="154"/>
    </location>
</feature>
<proteinExistence type="inferred from homology"/>
<evidence type="ECO:0000256" key="3">
    <source>
        <dbReference type="ARBA" id="ARBA00023127"/>
    </source>
</evidence>
<dbReference type="Proteomes" id="UP000237347">
    <property type="component" value="Unassembled WGS sequence"/>
</dbReference>
<evidence type="ECO:0000256" key="5">
    <source>
        <dbReference type="ARBA" id="ARBA00032263"/>
    </source>
</evidence>
<organism evidence="8 9">
    <name type="scientific">Quercus suber</name>
    <name type="common">Cork oak</name>
    <dbReference type="NCBI Taxonomy" id="58331"/>
    <lineage>
        <taxon>Eukaryota</taxon>
        <taxon>Viridiplantae</taxon>
        <taxon>Streptophyta</taxon>
        <taxon>Embryophyta</taxon>
        <taxon>Tracheophyta</taxon>
        <taxon>Spermatophyta</taxon>
        <taxon>Magnoliopsida</taxon>
        <taxon>eudicotyledons</taxon>
        <taxon>Gunneridae</taxon>
        <taxon>Pentapetalae</taxon>
        <taxon>rosids</taxon>
        <taxon>fabids</taxon>
        <taxon>Fagales</taxon>
        <taxon>Fagaceae</taxon>
        <taxon>Quercus</taxon>
    </lineage>
</organism>
<comment type="subunit">
    <text evidence="1">Interacts with the CDC2 protein kinase to form a serine/threonine kinase holoenzyme complex also known as maturation promoting factor (MPF). The cyclin subunit imparts substrate specificity to the complex.</text>
</comment>
<dbReference type="PROSITE" id="PS00292">
    <property type="entry name" value="CYCLINS"/>
    <property type="match status" value="1"/>
</dbReference>
<evidence type="ECO:0000256" key="2">
    <source>
        <dbReference type="ARBA" id="ARBA00022618"/>
    </source>
</evidence>
<keyword evidence="9" id="KW-1185">Reference proteome</keyword>
<accession>A0AAW0KMN3</accession>
<keyword evidence="4" id="KW-0131">Cell cycle</keyword>
<evidence type="ECO:0000256" key="6">
    <source>
        <dbReference type="RuleBase" id="RU000383"/>
    </source>
</evidence>
<dbReference type="SUPFAM" id="SSF47954">
    <property type="entry name" value="Cyclin-like"/>
    <property type="match status" value="1"/>
</dbReference>
<dbReference type="PANTHER" id="PTHR10177">
    <property type="entry name" value="CYCLINS"/>
    <property type="match status" value="1"/>
</dbReference>
<name>A0AAW0KMN3_QUESU</name>
<comment type="similarity">
    <text evidence="6">Belongs to the cyclin family.</text>
</comment>
<dbReference type="InterPro" id="IPR036915">
    <property type="entry name" value="Cyclin-like_sf"/>
</dbReference>
<comment type="caution">
    <text evidence="8">The sequence shown here is derived from an EMBL/GenBank/DDBJ whole genome shotgun (WGS) entry which is preliminary data.</text>
</comment>
<dbReference type="Gene3D" id="1.10.472.10">
    <property type="entry name" value="Cyclin-like"/>
    <property type="match status" value="2"/>
</dbReference>
<sequence>MTIFADLLGCFKKKKVQHHTDNNVALEQEQRQNMYAFYKHIEKQNQLNTNFLSFQPHVTEYLRDSMVDWLTSLHFSLRLTQPTLFLAVNILDRLLSVELVLSKHDLKMVAIVALVIASKFEERQFPSALTLMENGVGGNYSQQQIIAMEKIFFKNWGGSY</sequence>
<evidence type="ECO:0000256" key="1">
    <source>
        <dbReference type="ARBA" id="ARBA00011177"/>
    </source>
</evidence>
<evidence type="ECO:0000256" key="4">
    <source>
        <dbReference type="ARBA" id="ARBA00023306"/>
    </source>
</evidence>